<proteinExistence type="predicted"/>
<dbReference type="Pfam" id="PF03929">
    <property type="entry name" value="PepSY_TM"/>
    <property type="match status" value="1"/>
</dbReference>
<keyword evidence="1" id="KW-0812">Transmembrane</keyword>
<dbReference type="EMBL" id="JACOGC010000001">
    <property type="protein sequence ID" value="MBC3883644.1"/>
    <property type="molecule type" value="Genomic_DNA"/>
</dbReference>
<comment type="caution">
    <text evidence="2">The sequence shown here is derived from an EMBL/GenBank/DDBJ whole genome shotgun (WGS) entry which is preliminary data.</text>
</comment>
<dbReference type="PANTHER" id="PTHR34219:SF5">
    <property type="entry name" value="BLR4505 PROTEIN"/>
    <property type="match status" value="1"/>
</dbReference>
<feature type="transmembrane region" description="Helical" evidence="1">
    <location>
        <begin position="361"/>
        <end position="382"/>
    </location>
</feature>
<sequence>MPALRPWLVRLHRWFGLGAALFLAIAGLTGAVIAWDHEIDAWLNPGFYRSAAVAHQRILSGAELADIIMQRHPDLHVRYVSQAAEPGHSNIMFVDPADPARPLGYNQIAVNPYSGDIQARRIWGALQIDRLHLLPFVYRLHYSLHLPEMGGFDTGIWLMGLTGIVWSLDCFIALWLAFPHWRQWRKSLAFRWQSGSYKLVFDLHRSGGVWLWGLLLVLALTSVSMNLNAQVMRPLVNWFSPLTPRIAEQRALPSFPANTAQPLSMGRAVELAQAEAARRGWSLPVGGIFWMTAQQAYGVGFFSPGQDHGQGPFGNSWLYLDALSGEVVGAEIAGQGSTGDLFMQTQFPLHSGRILGTGGRVLVSVLGLAVFGFSLTGFWIWLKKRTGRKFMRRSLNSL</sequence>
<gene>
    <name evidence="2" type="ORF">H8K27_00720</name>
</gene>
<evidence type="ECO:0000313" key="2">
    <source>
        <dbReference type="EMBL" id="MBC3883644.1"/>
    </source>
</evidence>
<organism evidence="2 3">
    <name type="scientific">Undibacterium griseum</name>
    <dbReference type="NCBI Taxonomy" id="2762295"/>
    <lineage>
        <taxon>Bacteria</taxon>
        <taxon>Pseudomonadati</taxon>
        <taxon>Pseudomonadota</taxon>
        <taxon>Betaproteobacteria</taxon>
        <taxon>Burkholderiales</taxon>
        <taxon>Oxalobacteraceae</taxon>
        <taxon>Undibacterium</taxon>
    </lineage>
</organism>
<reference evidence="2 3" key="1">
    <citation type="submission" date="2020-08" db="EMBL/GenBank/DDBJ databases">
        <title>Novel species isolated from subtropical streams in China.</title>
        <authorList>
            <person name="Lu H."/>
        </authorList>
    </citation>
    <scope>NUCLEOTIDE SEQUENCE [LARGE SCALE GENOMIC DNA]</scope>
    <source>
        <strain evidence="2 3">FT31W</strain>
    </source>
</reference>
<dbReference type="InterPro" id="IPR005625">
    <property type="entry name" value="PepSY-ass_TM"/>
</dbReference>
<protein>
    <submittedName>
        <fullName evidence="2">PepSY domain-containing protein</fullName>
    </submittedName>
</protein>
<name>A0ABR6YIJ3_9BURK</name>
<dbReference type="PANTHER" id="PTHR34219">
    <property type="entry name" value="IRON-REGULATED INNER MEMBRANE PROTEIN-RELATED"/>
    <property type="match status" value="1"/>
</dbReference>
<keyword evidence="1" id="KW-0472">Membrane</keyword>
<dbReference type="RefSeq" id="WP_186861326.1">
    <property type="nucleotide sequence ID" value="NZ_JACOGC010000001.1"/>
</dbReference>
<evidence type="ECO:0000256" key="1">
    <source>
        <dbReference type="SAM" id="Phobius"/>
    </source>
</evidence>
<feature type="transmembrane region" description="Helical" evidence="1">
    <location>
        <begin position="156"/>
        <end position="178"/>
    </location>
</feature>
<accession>A0ABR6YIJ3</accession>
<feature type="transmembrane region" description="Helical" evidence="1">
    <location>
        <begin position="209"/>
        <end position="229"/>
    </location>
</feature>
<keyword evidence="1" id="KW-1133">Transmembrane helix</keyword>
<dbReference type="Proteomes" id="UP000613113">
    <property type="component" value="Unassembled WGS sequence"/>
</dbReference>
<keyword evidence="3" id="KW-1185">Reference proteome</keyword>
<evidence type="ECO:0000313" key="3">
    <source>
        <dbReference type="Proteomes" id="UP000613113"/>
    </source>
</evidence>